<dbReference type="PANTHER" id="PTHR30028:SF0">
    <property type="entry name" value="PROTEIN ALUMINUM SENSITIVE 3"/>
    <property type="match status" value="1"/>
</dbReference>
<comment type="caution">
    <text evidence="7">The sequence shown here is derived from an EMBL/GenBank/DDBJ whole genome shotgun (WGS) entry which is preliminary data.</text>
</comment>
<evidence type="ECO:0000256" key="1">
    <source>
        <dbReference type="ARBA" id="ARBA00004141"/>
    </source>
</evidence>
<feature type="transmembrane region" description="Helical" evidence="6">
    <location>
        <begin position="191"/>
        <end position="209"/>
    </location>
</feature>
<name>A0ABW2BZV2_9PSEU</name>
<feature type="transmembrane region" description="Helical" evidence="6">
    <location>
        <begin position="6"/>
        <end position="26"/>
    </location>
</feature>
<dbReference type="InterPro" id="IPR005226">
    <property type="entry name" value="UPF0014_fam"/>
</dbReference>
<reference evidence="8" key="1">
    <citation type="journal article" date="2019" name="Int. J. Syst. Evol. Microbiol.">
        <title>The Global Catalogue of Microorganisms (GCM) 10K type strain sequencing project: providing services to taxonomists for standard genome sequencing and annotation.</title>
        <authorList>
            <consortium name="The Broad Institute Genomics Platform"/>
            <consortium name="The Broad Institute Genome Sequencing Center for Infectious Disease"/>
            <person name="Wu L."/>
            <person name="Ma J."/>
        </authorList>
    </citation>
    <scope>NUCLEOTIDE SEQUENCE [LARGE SCALE GENOMIC DNA]</scope>
    <source>
        <strain evidence="8">KCTC 32255</strain>
    </source>
</reference>
<sequence>MRDAVIPINAVLAVVLMGLVAIAAIVSAVGQLGTARTTVFAAARAVIQLAAVSTVIVFVLRSGWLTALFLVVMLSAAGVTSWRRITRDRSGAWAAVAITAGLAPVLGLILGSGLVPMSGVSIIPIAGILIGNAMVATSLAGRRALDELENRYGEYEAALALGFLPRVAALEVFRPAASQALVPSLDQTRTVGLVTLPGAYVGVLLGGASPLEAGAAQLLVLVGVLAAQAIAVLLMIELVAAGRVVRGERR</sequence>
<feature type="transmembrane region" description="Helical" evidence="6">
    <location>
        <begin position="94"/>
        <end position="115"/>
    </location>
</feature>
<keyword evidence="8" id="KW-1185">Reference proteome</keyword>
<gene>
    <name evidence="7" type="ORF">ACFQGD_11945</name>
</gene>
<keyword evidence="4 6" id="KW-1133">Transmembrane helix</keyword>
<feature type="transmembrane region" description="Helical" evidence="6">
    <location>
        <begin position="64"/>
        <end position="82"/>
    </location>
</feature>
<proteinExistence type="inferred from homology"/>
<keyword evidence="5 6" id="KW-0472">Membrane</keyword>
<comment type="similarity">
    <text evidence="2">Belongs to the UPF0014 family.</text>
</comment>
<keyword evidence="3 6" id="KW-0812">Transmembrane</keyword>
<evidence type="ECO:0000256" key="2">
    <source>
        <dbReference type="ARBA" id="ARBA00005268"/>
    </source>
</evidence>
<evidence type="ECO:0000256" key="3">
    <source>
        <dbReference type="ARBA" id="ARBA00022692"/>
    </source>
</evidence>
<feature type="transmembrane region" description="Helical" evidence="6">
    <location>
        <begin position="121"/>
        <end position="141"/>
    </location>
</feature>
<dbReference type="RefSeq" id="WP_390183542.1">
    <property type="nucleotide sequence ID" value="NZ_BAABLA010000025.1"/>
</dbReference>
<dbReference type="PANTHER" id="PTHR30028">
    <property type="entry name" value="UPF0014 INNER MEMBRANE PROTEIN YBBM-RELATED"/>
    <property type="match status" value="1"/>
</dbReference>
<evidence type="ECO:0000256" key="6">
    <source>
        <dbReference type="SAM" id="Phobius"/>
    </source>
</evidence>
<dbReference type="Proteomes" id="UP001596337">
    <property type="component" value="Unassembled WGS sequence"/>
</dbReference>
<evidence type="ECO:0000256" key="5">
    <source>
        <dbReference type="ARBA" id="ARBA00023136"/>
    </source>
</evidence>
<feature type="transmembrane region" description="Helical" evidence="6">
    <location>
        <begin position="38"/>
        <end position="58"/>
    </location>
</feature>
<dbReference type="Pfam" id="PF03649">
    <property type="entry name" value="UPF0014"/>
    <property type="match status" value="1"/>
</dbReference>
<comment type="subcellular location">
    <subcellularLocation>
        <location evidence="1">Membrane</location>
        <topology evidence="1">Multi-pass membrane protein</topology>
    </subcellularLocation>
</comment>
<accession>A0ABW2BZV2</accession>
<protein>
    <submittedName>
        <fullName evidence="7">ABC transporter permease</fullName>
    </submittedName>
</protein>
<feature type="transmembrane region" description="Helical" evidence="6">
    <location>
        <begin position="215"/>
        <end position="240"/>
    </location>
</feature>
<evidence type="ECO:0000256" key="4">
    <source>
        <dbReference type="ARBA" id="ARBA00022989"/>
    </source>
</evidence>
<dbReference type="EMBL" id="JBHSXX010000001">
    <property type="protein sequence ID" value="MFC6867860.1"/>
    <property type="molecule type" value="Genomic_DNA"/>
</dbReference>
<evidence type="ECO:0000313" key="8">
    <source>
        <dbReference type="Proteomes" id="UP001596337"/>
    </source>
</evidence>
<organism evidence="7 8">
    <name type="scientific">Haloechinothrix salitolerans</name>
    <dbReference type="NCBI Taxonomy" id="926830"/>
    <lineage>
        <taxon>Bacteria</taxon>
        <taxon>Bacillati</taxon>
        <taxon>Actinomycetota</taxon>
        <taxon>Actinomycetes</taxon>
        <taxon>Pseudonocardiales</taxon>
        <taxon>Pseudonocardiaceae</taxon>
        <taxon>Haloechinothrix</taxon>
    </lineage>
</organism>
<evidence type="ECO:0000313" key="7">
    <source>
        <dbReference type="EMBL" id="MFC6867860.1"/>
    </source>
</evidence>